<proteinExistence type="predicted"/>
<evidence type="ECO:0000313" key="3">
    <source>
        <dbReference type="Proteomes" id="UP000234752"/>
    </source>
</evidence>
<dbReference type="InterPro" id="IPR003673">
    <property type="entry name" value="CoA-Trfase_fam_III"/>
</dbReference>
<keyword evidence="3" id="KW-1185">Reference proteome</keyword>
<organism evidence="2 3">
    <name type="scientific">Niveispirillum cyanobacteriorum</name>
    <dbReference type="NCBI Taxonomy" id="1612173"/>
    <lineage>
        <taxon>Bacteria</taxon>
        <taxon>Pseudomonadati</taxon>
        <taxon>Pseudomonadota</taxon>
        <taxon>Alphaproteobacteria</taxon>
        <taxon>Rhodospirillales</taxon>
        <taxon>Azospirillaceae</taxon>
        <taxon>Niveispirillum</taxon>
    </lineage>
</organism>
<dbReference type="InterPro" id="IPR044855">
    <property type="entry name" value="CoA-Trfase_III_dom3_sf"/>
</dbReference>
<dbReference type="KEGG" id="ncb:C0V82_18960"/>
<dbReference type="GO" id="GO:0008410">
    <property type="term" value="F:CoA-transferase activity"/>
    <property type="evidence" value="ECO:0007669"/>
    <property type="project" value="TreeGrafter"/>
</dbReference>
<sequence length="417" mass="44152">MSTTENSQQRPLEGLRVLDLTRALAGPYATLLLAGLGAEVIKLEDPVGGDLARDNSPYVGRDGVVVERRHADDISISHLTRARGKHGISLNLKHPEAKTVFADLVKGCDIVVENFTSGTADRLGVGYDAAKAANPRVIYCSLSGFGANGSEGGKAMDVIIQALSGAMYTSGAPGEPPVRMGVPMADMLAPVFAVIGILAALEQRHRTGVGQHIDVSMLGALTSFVAIENWSAMAAAGMPSRTGLTVQRLSPFGVFECADGYIALVAVHDKLAAGLFRAMGQVELLQHPQFATRDARVANATELEARINGWSRQLPVVDVVAALEAQGVPVAPVRHPEDALVDPRVMARNETMPIAHPSYSSDIDLRTAGIPILFSGARTGFDPVLPVAIGEHNSDVYARLTGYSAEQLESLKRQGVI</sequence>
<gene>
    <name evidence="2" type="ORF">C0V82_18960</name>
</gene>
<dbReference type="EMBL" id="CP025612">
    <property type="protein sequence ID" value="AUN32446.1"/>
    <property type="molecule type" value="Genomic_DNA"/>
</dbReference>
<dbReference type="AlphaFoldDB" id="A0A2K9NIN4"/>
<dbReference type="OrthoDB" id="5720311at2"/>
<accession>A0A2K9NIN4</accession>
<dbReference type="PANTHER" id="PTHR48207">
    <property type="entry name" value="SUCCINATE--HYDROXYMETHYLGLUTARATE COA-TRANSFERASE"/>
    <property type="match status" value="1"/>
</dbReference>
<dbReference type="Gene3D" id="3.40.50.10540">
    <property type="entry name" value="Crotonobetainyl-coa:carnitine coa-transferase, domain 1"/>
    <property type="match status" value="1"/>
</dbReference>
<dbReference type="Pfam" id="PF02515">
    <property type="entry name" value="CoA_transf_3"/>
    <property type="match status" value="1"/>
</dbReference>
<evidence type="ECO:0000256" key="1">
    <source>
        <dbReference type="ARBA" id="ARBA00022679"/>
    </source>
</evidence>
<keyword evidence="1" id="KW-0808">Transferase</keyword>
<dbReference type="Proteomes" id="UP000234752">
    <property type="component" value="Chromosome eg_2"/>
</dbReference>
<reference evidence="2 3" key="1">
    <citation type="submission" date="2017-12" db="EMBL/GenBank/DDBJ databases">
        <title>Genomes of bacteria within cyanobacterial aggregates.</title>
        <authorList>
            <person name="Cai H."/>
        </authorList>
    </citation>
    <scope>NUCLEOTIDE SEQUENCE [LARGE SCALE GENOMIC DNA]</scope>
    <source>
        <strain evidence="2 3">TH16</strain>
    </source>
</reference>
<evidence type="ECO:0000313" key="2">
    <source>
        <dbReference type="EMBL" id="AUN32446.1"/>
    </source>
</evidence>
<dbReference type="SUPFAM" id="SSF89796">
    <property type="entry name" value="CoA-transferase family III (CaiB/BaiF)"/>
    <property type="match status" value="1"/>
</dbReference>
<dbReference type="InterPro" id="IPR023606">
    <property type="entry name" value="CoA-Trfase_III_dom_1_sf"/>
</dbReference>
<dbReference type="PANTHER" id="PTHR48207:SF3">
    <property type="entry name" value="SUCCINATE--HYDROXYMETHYLGLUTARATE COA-TRANSFERASE"/>
    <property type="match status" value="1"/>
</dbReference>
<dbReference type="Gene3D" id="3.30.1540.10">
    <property type="entry name" value="formyl-coa transferase, domain 3"/>
    <property type="match status" value="1"/>
</dbReference>
<name>A0A2K9NIN4_9PROT</name>
<dbReference type="InterPro" id="IPR050483">
    <property type="entry name" value="CoA-transferase_III_domain"/>
</dbReference>
<dbReference type="RefSeq" id="WP_102113984.1">
    <property type="nucleotide sequence ID" value="NZ_BMGN01000007.1"/>
</dbReference>
<protein>
    <submittedName>
        <fullName evidence="2">Carnitine dehydratase</fullName>
    </submittedName>
</protein>